<dbReference type="GO" id="GO:0009975">
    <property type="term" value="F:cyclase activity"/>
    <property type="evidence" value="ECO:0007669"/>
    <property type="project" value="TreeGrafter"/>
</dbReference>
<reference evidence="1 2" key="1">
    <citation type="journal article" date="2022" name="Nat. Genet.">
        <title>Improved pea reference genome and pan-genome highlight genomic features and evolutionary characteristics.</title>
        <authorList>
            <person name="Yang T."/>
            <person name="Liu R."/>
            <person name="Luo Y."/>
            <person name="Hu S."/>
            <person name="Wang D."/>
            <person name="Wang C."/>
            <person name="Pandey M.K."/>
            <person name="Ge S."/>
            <person name="Xu Q."/>
            <person name="Li N."/>
            <person name="Li G."/>
            <person name="Huang Y."/>
            <person name="Saxena R.K."/>
            <person name="Ji Y."/>
            <person name="Li M."/>
            <person name="Yan X."/>
            <person name="He Y."/>
            <person name="Liu Y."/>
            <person name="Wang X."/>
            <person name="Xiang C."/>
            <person name="Varshney R.K."/>
            <person name="Ding H."/>
            <person name="Gao S."/>
            <person name="Zong X."/>
        </authorList>
    </citation>
    <scope>NUCLEOTIDE SEQUENCE [LARGE SCALE GENOMIC DNA]</scope>
    <source>
        <strain evidence="1 2">cv. Zhongwan 6</strain>
    </source>
</reference>
<dbReference type="Proteomes" id="UP001058974">
    <property type="component" value="Chromosome 6"/>
</dbReference>
<keyword evidence="2" id="KW-1185">Reference proteome</keyword>
<comment type="caution">
    <text evidence="1">The sequence shown here is derived from an EMBL/GenBank/DDBJ whole genome shotgun (WGS) entry which is preliminary data.</text>
</comment>
<evidence type="ECO:0000313" key="2">
    <source>
        <dbReference type="Proteomes" id="UP001058974"/>
    </source>
</evidence>
<protein>
    <submittedName>
        <fullName evidence="1">Uncharacterized protein</fullName>
    </submittedName>
</protein>
<proteinExistence type="predicted"/>
<dbReference type="AlphaFoldDB" id="A0A9D4W803"/>
<dbReference type="EMBL" id="JAMSHJ010000006">
    <property type="protein sequence ID" value="KAI5396618.1"/>
    <property type="molecule type" value="Genomic_DNA"/>
</dbReference>
<dbReference type="Gramene" id="Psat06G0271600-T1">
    <property type="protein sequence ID" value="KAI5396618.1"/>
    <property type="gene ID" value="KIW84_062716"/>
</dbReference>
<dbReference type="GO" id="GO:0051762">
    <property type="term" value="P:sesquiterpene biosynthetic process"/>
    <property type="evidence" value="ECO:0007669"/>
    <property type="project" value="TreeGrafter"/>
</dbReference>
<dbReference type="PANTHER" id="PTHR31045:SF30">
    <property type="entry name" value="PLAC8 FAMILY PROTEIN"/>
    <property type="match status" value="1"/>
</dbReference>
<accession>A0A9D4W803</accession>
<dbReference type="PANTHER" id="PTHR31045">
    <property type="entry name" value="PLAC8 FAMILY PROTEIN-RELATED"/>
    <property type="match status" value="1"/>
</dbReference>
<sequence length="173" mass="19142">MSFLISDVYCVDIFFAKEIVNCTAAGTGIAGGTTCVASSFGVVTKGFDERKVLTGGAQIKCVGDDIEDLEFTPKPEFEGCFKVTNVQNEVAIATLAIAGLYIILSPLGKDYDCEMDEESRDQILKPFDKKYAFAFKDQQGEVIELENRQNWSGGILEIWHDIFVSFLSLFCIF</sequence>
<organism evidence="1 2">
    <name type="scientific">Pisum sativum</name>
    <name type="common">Garden pea</name>
    <name type="synonym">Lathyrus oleraceus</name>
    <dbReference type="NCBI Taxonomy" id="3888"/>
    <lineage>
        <taxon>Eukaryota</taxon>
        <taxon>Viridiplantae</taxon>
        <taxon>Streptophyta</taxon>
        <taxon>Embryophyta</taxon>
        <taxon>Tracheophyta</taxon>
        <taxon>Spermatophyta</taxon>
        <taxon>Magnoliopsida</taxon>
        <taxon>eudicotyledons</taxon>
        <taxon>Gunneridae</taxon>
        <taxon>Pentapetalae</taxon>
        <taxon>rosids</taxon>
        <taxon>fabids</taxon>
        <taxon>Fabales</taxon>
        <taxon>Fabaceae</taxon>
        <taxon>Papilionoideae</taxon>
        <taxon>50 kb inversion clade</taxon>
        <taxon>NPAAA clade</taxon>
        <taxon>Hologalegina</taxon>
        <taxon>IRL clade</taxon>
        <taxon>Fabeae</taxon>
        <taxon>Lathyrus</taxon>
    </lineage>
</organism>
<name>A0A9D4W803_PEA</name>
<gene>
    <name evidence="1" type="ORF">KIW84_062716</name>
</gene>
<evidence type="ECO:0000313" key="1">
    <source>
        <dbReference type="EMBL" id="KAI5396618.1"/>
    </source>
</evidence>